<sequence length="480" mass="51188">MVFLLALVSVINVSCERELSDDVVPAKFPNTAEIFTDNPVGLTDQFFVSFDPATGANVDGFGVDDNVAYEGKSSIRIDVPSSTDPAGGYIGGIFRDRGAGRDLTGYNALTFWAKGSTTATIGDIGFGTTFGDDLPLDFLDETYAVSAKNIQLSTDWRKYIIPIPDPSRLVKETGLFLFAAGSDSTGGLGYTFWIDELKFENLGTIGQARPFINQGLDSNGAAFVGENLIVTGVGVTSNLANGQNISVIASPNYFTFSSSNPSVARAEGSQVSLVGEGTTTITAKLGTTDADGSLEISSIGLAPTPTLDPSRVISIFSDAYTNRPVDYFNGYWNFSTTQGQDDININGNKIIKYTALNFVGTEFQGAKTINASQMTHFHIDIFVENTLKPGDFIRIILQDLGADNVFGGGNDRAGSITLTSTSATPLVNGSWISVDVPFSSFPTLTTRSNLAQLVYVTEGTNPNATGSITNIFIDNIYFHN</sequence>
<name>A0ABP9CJQ6_9FLAO</name>
<reference evidence="2" key="1">
    <citation type="journal article" date="2019" name="Int. J. Syst. Evol. Microbiol.">
        <title>The Global Catalogue of Microorganisms (GCM) 10K type strain sequencing project: providing services to taxonomists for standard genome sequencing and annotation.</title>
        <authorList>
            <consortium name="The Broad Institute Genomics Platform"/>
            <consortium name="The Broad Institute Genome Sequencing Center for Infectious Disease"/>
            <person name="Wu L."/>
            <person name="Ma J."/>
        </authorList>
    </citation>
    <scope>NUCLEOTIDE SEQUENCE [LARGE SCALE GENOMIC DNA]</scope>
    <source>
        <strain evidence="2">JCM 18325</strain>
    </source>
</reference>
<comment type="caution">
    <text evidence="1">The sequence shown here is derived from an EMBL/GenBank/DDBJ whole genome shotgun (WGS) entry which is preliminary data.</text>
</comment>
<dbReference type="EMBL" id="BAABJW010000002">
    <property type="protein sequence ID" value="GAA4811006.1"/>
    <property type="molecule type" value="Genomic_DNA"/>
</dbReference>
<evidence type="ECO:0000313" key="2">
    <source>
        <dbReference type="Proteomes" id="UP001501433"/>
    </source>
</evidence>
<dbReference type="InterPro" id="IPR008979">
    <property type="entry name" value="Galactose-bd-like_sf"/>
</dbReference>
<evidence type="ECO:0000313" key="1">
    <source>
        <dbReference type="EMBL" id="GAA4811006.1"/>
    </source>
</evidence>
<dbReference type="InterPro" id="IPR008964">
    <property type="entry name" value="Invasin/intimin_cell_adhesion"/>
</dbReference>
<dbReference type="SUPFAM" id="SSF49785">
    <property type="entry name" value="Galactose-binding domain-like"/>
    <property type="match status" value="1"/>
</dbReference>
<organism evidence="1 2">
    <name type="scientific">Litoribaculum gwangyangense</name>
    <dbReference type="NCBI Taxonomy" id="1130722"/>
    <lineage>
        <taxon>Bacteria</taxon>
        <taxon>Pseudomonadati</taxon>
        <taxon>Bacteroidota</taxon>
        <taxon>Flavobacteriia</taxon>
        <taxon>Flavobacteriales</taxon>
        <taxon>Flavobacteriaceae</taxon>
        <taxon>Litoribaculum</taxon>
    </lineage>
</organism>
<protein>
    <recommendedName>
        <fullName evidence="3">Carbohydrate-binding protein</fullName>
    </recommendedName>
</protein>
<proteinExistence type="predicted"/>
<evidence type="ECO:0008006" key="3">
    <source>
        <dbReference type="Google" id="ProtNLM"/>
    </source>
</evidence>
<accession>A0ABP9CJQ6</accession>
<dbReference type="Proteomes" id="UP001501433">
    <property type="component" value="Unassembled WGS sequence"/>
</dbReference>
<dbReference type="Gene3D" id="2.60.120.430">
    <property type="entry name" value="Galactose-binding lectin"/>
    <property type="match status" value="1"/>
</dbReference>
<dbReference type="SUPFAM" id="SSF49373">
    <property type="entry name" value="Invasin/intimin cell-adhesion fragments"/>
    <property type="match status" value="1"/>
</dbReference>
<gene>
    <name evidence="1" type="ORF">GCM10023330_17750</name>
</gene>
<keyword evidence="2" id="KW-1185">Reference proteome</keyword>